<keyword evidence="5" id="KW-0378">Hydrolase</keyword>
<dbReference type="EC" id="3.1.4.46" evidence="2"/>
<evidence type="ECO:0000256" key="7">
    <source>
        <dbReference type="SAM" id="SignalP"/>
    </source>
</evidence>
<dbReference type="PROSITE" id="PS51704">
    <property type="entry name" value="GP_PDE"/>
    <property type="match status" value="1"/>
</dbReference>
<dbReference type="SUPFAM" id="SSF51695">
    <property type="entry name" value="PLC-like phosphodiesterases"/>
    <property type="match status" value="1"/>
</dbReference>
<gene>
    <name evidence="9" type="ORF">SHK19_05510</name>
</gene>
<proteinExistence type="inferred from homology"/>
<dbReference type="RefSeq" id="WP_322458227.1">
    <property type="nucleotide sequence ID" value="NZ_CP141059.1"/>
</dbReference>
<comment type="catalytic activity">
    <reaction evidence="6">
        <text>a sn-glycero-3-phosphodiester + H2O = an alcohol + sn-glycerol 3-phosphate + H(+)</text>
        <dbReference type="Rhea" id="RHEA:12969"/>
        <dbReference type="ChEBI" id="CHEBI:15377"/>
        <dbReference type="ChEBI" id="CHEBI:15378"/>
        <dbReference type="ChEBI" id="CHEBI:30879"/>
        <dbReference type="ChEBI" id="CHEBI:57597"/>
        <dbReference type="ChEBI" id="CHEBI:83408"/>
        <dbReference type="EC" id="3.1.4.46"/>
    </reaction>
</comment>
<dbReference type="CDD" id="cd08602">
    <property type="entry name" value="GDPD_ScGlpQ1_like"/>
    <property type="match status" value="1"/>
</dbReference>
<dbReference type="InterPro" id="IPR030395">
    <property type="entry name" value="GP_PDE_dom"/>
</dbReference>
<evidence type="ECO:0000256" key="5">
    <source>
        <dbReference type="ARBA" id="ARBA00022801"/>
    </source>
</evidence>
<protein>
    <recommendedName>
        <fullName evidence="2">glycerophosphodiester phosphodiesterase</fullName>
        <ecNumber evidence="2">3.1.4.46</ecNumber>
    </recommendedName>
</protein>
<evidence type="ECO:0000313" key="9">
    <source>
        <dbReference type="EMBL" id="WQQ27692.1"/>
    </source>
</evidence>
<sequence>MTSRFHPLPKRALLVASALTALALAPVVSTADAAPVDKLGARSAPTARTVAQYDEPLVFAHRGASGYRPEHTLAAYQLAVEQGADYIEPDLVSTKDGVLVARHENEISGTTDVADHPEFADRKTTKTIDGNQVTGWFTEDFTLAELKTLRAKERLPQVRPGNTTYDGLYEVPTLKQVLRLVDRLEDRTGRTIGVAPELKHSTYFDSIGLSMEVPLVETLEDFGLDEDDSAVAIQSFEVTNLKELNRMTDAPLVQLLDAAGGPFDLKPQGVTYASMLTKKGIKRIATYADWLSPNKNWVLPRDAATGATGEPSNVVALAHKAGLPVVIWTLRAENQFMATNFRIGTDPNAYGDLAAEITAFLDAGVDALFTDHPDLGVAARDVWVG</sequence>
<reference evidence="10" key="1">
    <citation type="submission" date="2023-12" db="EMBL/GenBank/DDBJ databases">
        <title>Novel species in genus Nocardioides.</title>
        <authorList>
            <person name="Zhou H."/>
        </authorList>
    </citation>
    <scope>NUCLEOTIDE SEQUENCE [LARGE SCALE GENOMIC DNA]</scope>
    <source>
        <strain evidence="10">HM61</strain>
    </source>
</reference>
<dbReference type="Pfam" id="PF03009">
    <property type="entry name" value="GDPD"/>
    <property type="match status" value="1"/>
</dbReference>
<dbReference type="EMBL" id="CP141059">
    <property type="protein sequence ID" value="WQQ27692.1"/>
    <property type="molecule type" value="Genomic_DNA"/>
</dbReference>
<name>A0ABZ0ZVM1_9ACTN</name>
<accession>A0ABZ0ZVM1</accession>
<dbReference type="PANTHER" id="PTHR43620">
    <property type="entry name" value="GLYCEROPHOSPHORYL DIESTER PHOSPHODIESTERASE"/>
    <property type="match status" value="1"/>
</dbReference>
<evidence type="ECO:0000256" key="6">
    <source>
        <dbReference type="ARBA" id="ARBA00047512"/>
    </source>
</evidence>
<dbReference type="Gene3D" id="3.20.20.190">
    <property type="entry name" value="Phosphatidylinositol (PI) phosphodiesterase"/>
    <property type="match status" value="1"/>
</dbReference>
<organism evidence="9 10">
    <name type="scientific">Nocardioides bizhenqiangii</name>
    <dbReference type="NCBI Taxonomy" id="3095076"/>
    <lineage>
        <taxon>Bacteria</taxon>
        <taxon>Bacillati</taxon>
        <taxon>Actinomycetota</taxon>
        <taxon>Actinomycetes</taxon>
        <taxon>Propionibacteriales</taxon>
        <taxon>Nocardioidaceae</taxon>
        <taxon>Nocardioides</taxon>
    </lineage>
</organism>
<comment type="similarity">
    <text evidence="1">Belongs to the glycerophosphoryl diester phosphodiesterase family.</text>
</comment>
<feature type="domain" description="GP-PDE" evidence="8">
    <location>
        <begin position="56"/>
        <end position="380"/>
    </location>
</feature>
<evidence type="ECO:0000313" key="10">
    <source>
        <dbReference type="Proteomes" id="UP001327225"/>
    </source>
</evidence>
<evidence type="ECO:0000256" key="4">
    <source>
        <dbReference type="ARBA" id="ARBA00022798"/>
    </source>
</evidence>
<keyword evidence="10" id="KW-1185">Reference proteome</keyword>
<feature type="chain" id="PRO_5047550066" description="glycerophosphodiester phosphodiesterase" evidence="7">
    <location>
        <begin position="34"/>
        <end position="385"/>
    </location>
</feature>
<keyword evidence="4" id="KW-0319">Glycerol metabolism</keyword>
<dbReference type="PANTHER" id="PTHR43620:SF7">
    <property type="entry name" value="GLYCEROPHOSPHODIESTER PHOSPHODIESTERASE GDPD5-RELATED"/>
    <property type="match status" value="1"/>
</dbReference>
<dbReference type="Proteomes" id="UP001327225">
    <property type="component" value="Chromosome"/>
</dbReference>
<evidence type="ECO:0000256" key="3">
    <source>
        <dbReference type="ARBA" id="ARBA00022729"/>
    </source>
</evidence>
<evidence type="ECO:0000256" key="1">
    <source>
        <dbReference type="ARBA" id="ARBA00007277"/>
    </source>
</evidence>
<evidence type="ECO:0000259" key="8">
    <source>
        <dbReference type="PROSITE" id="PS51704"/>
    </source>
</evidence>
<dbReference type="InterPro" id="IPR017946">
    <property type="entry name" value="PLC-like_Pdiesterase_TIM-brl"/>
</dbReference>
<evidence type="ECO:0000256" key="2">
    <source>
        <dbReference type="ARBA" id="ARBA00012247"/>
    </source>
</evidence>
<keyword evidence="3 7" id="KW-0732">Signal</keyword>
<feature type="signal peptide" evidence="7">
    <location>
        <begin position="1"/>
        <end position="33"/>
    </location>
</feature>